<name>A0A4Z2F963_9TELE</name>
<dbReference type="EMBL" id="SRLO01001452">
    <property type="protein sequence ID" value="TNN37718.1"/>
    <property type="molecule type" value="Genomic_DNA"/>
</dbReference>
<organism evidence="1 2">
    <name type="scientific">Liparis tanakae</name>
    <name type="common">Tanaka's snailfish</name>
    <dbReference type="NCBI Taxonomy" id="230148"/>
    <lineage>
        <taxon>Eukaryota</taxon>
        <taxon>Metazoa</taxon>
        <taxon>Chordata</taxon>
        <taxon>Craniata</taxon>
        <taxon>Vertebrata</taxon>
        <taxon>Euteleostomi</taxon>
        <taxon>Actinopterygii</taxon>
        <taxon>Neopterygii</taxon>
        <taxon>Teleostei</taxon>
        <taxon>Neoteleostei</taxon>
        <taxon>Acanthomorphata</taxon>
        <taxon>Eupercaria</taxon>
        <taxon>Perciformes</taxon>
        <taxon>Cottioidei</taxon>
        <taxon>Cottales</taxon>
        <taxon>Liparidae</taxon>
        <taxon>Liparis</taxon>
    </lineage>
</organism>
<evidence type="ECO:0000313" key="2">
    <source>
        <dbReference type="Proteomes" id="UP000314294"/>
    </source>
</evidence>
<proteinExistence type="predicted"/>
<reference evidence="1 2" key="1">
    <citation type="submission" date="2019-03" db="EMBL/GenBank/DDBJ databases">
        <title>First draft genome of Liparis tanakae, snailfish: a comprehensive survey of snailfish specific genes.</title>
        <authorList>
            <person name="Kim W."/>
            <person name="Song I."/>
            <person name="Jeong J.-H."/>
            <person name="Kim D."/>
            <person name="Kim S."/>
            <person name="Ryu S."/>
            <person name="Song J.Y."/>
            <person name="Lee S.K."/>
        </authorList>
    </citation>
    <scope>NUCLEOTIDE SEQUENCE [LARGE SCALE GENOMIC DNA]</scope>
    <source>
        <tissue evidence="1">Muscle</tissue>
    </source>
</reference>
<gene>
    <name evidence="1" type="ORF">EYF80_052115</name>
</gene>
<evidence type="ECO:0000313" key="1">
    <source>
        <dbReference type="EMBL" id="TNN37718.1"/>
    </source>
</evidence>
<comment type="caution">
    <text evidence="1">The sequence shown here is derived from an EMBL/GenBank/DDBJ whole genome shotgun (WGS) entry which is preliminary data.</text>
</comment>
<dbReference type="Proteomes" id="UP000314294">
    <property type="component" value="Unassembled WGS sequence"/>
</dbReference>
<accession>A0A4Z2F963</accession>
<sequence>MAEEYARTATLLLPCTSPLAPSGVHSPLLQLLVAPLLFPPRPRVLFCLEPLWSCSAWNRSGPVLPGTALVLPRPLVLFCLAPLVLPGSMASIRTAPLARERPSHHPGTIITNIITTTFPITKNLSPTGIRCLMRRTETQMRVSGTTIPITMVAPSTAALLTMPVNAIQ</sequence>
<protein>
    <submittedName>
        <fullName evidence="1">Uncharacterized protein</fullName>
    </submittedName>
</protein>
<keyword evidence="2" id="KW-1185">Reference proteome</keyword>
<dbReference type="AlphaFoldDB" id="A0A4Z2F963"/>